<evidence type="ECO:0000259" key="5">
    <source>
        <dbReference type="Pfam" id="PF08100"/>
    </source>
</evidence>
<dbReference type="Gene3D" id="3.40.50.150">
    <property type="entry name" value="Vaccinia Virus protein VP39"/>
    <property type="match status" value="2"/>
</dbReference>
<organism evidence="6 7">
    <name type="scientific">Cannabis sativa</name>
    <name type="common">Hemp</name>
    <name type="synonym">Marijuana</name>
    <dbReference type="NCBI Taxonomy" id="3483"/>
    <lineage>
        <taxon>Eukaryota</taxon>
        <taxon>Viridiplantae</taxon>
        <taxon>Streptophyta</taxon>
        <taxon>Embryophyta</taxon>
        <taxon>Tracheophyta</taxon>
        <taxon>Spermatophyta</taxon>
        <taxon>Magnoliopsida</taxon>
        <taxon>eudicotyledons</taxon>
        <taxon>Gunneridae</taxon>
        <taxon>Pentapetalae</taxon>
        <taxon>rosids</taxon>
        <taxon>fabids</taxon>
        <taxon>Rosales</taxon>
        <taxon>Cannabaceae</taxon>
        <taxon>Cannabis</taxon>
    </lineage>
</organism>
<dbReference type="InterPro" id="IPR001077">
    <property type="entry name" value="COMT_C"/>
</dbReference>
<dbReference type="InterPro" id="IPR029063">
    <property type="entry name" value="SAM-dependent_MTases_sf"/>
</dbReference>
<comment type="caution">
    <text evidence="6">The sequence shown here is derived from an EMBL/GenBank/DDBJ whole genome shotgun (WGS) entry which is preliminary data.</text>
</comment>
<dbReference type="GO" id="GO:0032259">
    <property type="term" value="P:methylation"/>
    <property type="evidence" value="ECO:0007669"/>
    <property type="project" value="UniProtKB-KW"/>
</dbReference>
<dbReference type="InterPro" id="IPR012967">
    <property type="entry name" value="COMT_dimerisation"/>
</dbReference>
<dbReference type="CDD" id="cd02440">
    <property type="entry name" value="AdoMet_MTases"/>
    <property type="match status" value="1"/>
</dbReference>
<dbReference type="GO" id="GO:0008757">
    <property type="term" value="F:S-adenosylmethionine-dependent methyltransferase activity"/>
    <property type="evidence" value="ECO:0007669"/>
    <property type="project" value="UniProtKB-ARBA"/>
</dbReference>
<evidence type="ECO:0000259" key="4">
    <source>
        <dbReference type="Pfam" id="PF00891"/>
    </source>
</evidence>
<dbReference type="InterPro" id="IPR036388">
    <property type="entry name" value="WH-like_DNA-bd_sf"/>
</dbReference>
<sequence>MSLKCAVELGIPDIINNHGKPMTISQLTLALPINKNKSHCLYRLMRLLTHSGFFALEKAEIKGEEEEEGYVITEASKLLLKDNPVSVTPLLLVLLDTTLTKPYDVLSTWFRNDDSTPFVTTNGMALWDYYSHEPKLAQSFNEAMASDARLVTSVLIEKCKGVFEGVDSLVDVGGGTGTVAKSIATTFPQIQCSVLDLPHVVAGLQGEKNLTFIAGDMFVEWILHDWSDENSVKILKKCKEAITRSEKKIGKVVVIDMIIENEKDEIDEDSYETQLFMDMALMTLFSGRERNEKELSKLFKDAGIDLAMNEENNTKLLGAQAHIWNQIFNFINSMCLKCAVELGIPDIINNHGKPMTISQLTLALPINKNKFYCLYRLMRLLTHSGIFALEKVEIEGEKEGEKEEEGYVITEASKLLLKDNPMSVTPFLLLVLNPILTKSFDVLDTWFQNDSPTPFDTANGRTFWDYGSHEPKLAQLFNDGMASDARLVTSVVIEKCKGVFEGVERLVDVGGGTGTVAKSIATAFPQIKCSVLDLPHVVADLEDENNLKFIGGDMFVEVPTADVVLLKWILHDWNDEESVKILKNCREAIYKSKKKSGKLIVIDMNIKNDNNENSFETQLFFDMLMMALVSGRERNEKEWSKLFKDVGFSRYKITPILGLRSVIEVYP</sequence>
<dbReference type="Proteomes" id="UP000525078">
    <property type="component" value="Unassembled WGS sequence"/>
</dbReference>
<dbReference type="SUPFAM" id="SSF46785">
    <property type="entry name" value="Winged helix' DNA-binding domain"/>
    <property type="match status" value="2"/>
</dbReference>
<gene>
    <name evidence="6" type="ORF">F8388_018709</name>
</gene>
<dbReference type="SUPFAM" id="SSF53335">
    <property type="entry name" value="S-adenosyl-L-methionine-dependent methyltransferases"/>
    <property type="match status" value="2"/>
</dbReference>
<dbReference type="Gene3D" id="1.10.10.10">
    <property type="entry name" value="Winged helix-like DNA-binding domain superfamily/Winged helix DNA-binding domain"/>
    <property type="match status" value="2"/>
</dbReference>
<accession>A0A7J6FD59</accession>
<dbReference type="AlphaFoldDB" id="A0A7J6FD59"/>
<feature type="domain" description="O-methyltransferase C-terminal" evidence="4">
    <location>
        <begin position="104"/>
        <end position="303"/>
    </location>
</feature>
<keyword evidence="2" id="KW-0808">Transferase</keyword>
<evidence type="ECO:0000313" key="6">
    <source>
        <dbReference type="EMBL" id="KAF4368585.1"/>
    </source>
</evidence>
<dbReference type="PANTHER" id="PTHR11746">
    <property type="entry name" value="O-METHYLTRANSFERASE"/>
    <property type="match status" value="1"/>
</dbReference>
<proteinExistence type="predicted"/>
<evidence type="ECO:0000256" key="3">
    <source>
        <dbReference type="ARBA" id="ARBA00022691"/>
    </source>
</evidence>
<feature type="domain" description="O-methyltransferase dimerisation" evidence="5">
    <location>
        <begin position="1"/>
        <end position="82"/>
    </location>
</feature>
<feature type="domain" description="O-methyltransferase dimerisation" evidence="5">
    <location>
        <begin position="324"/>
        <end position="419"/>
    </location>
</feature>
<dbReference type="PROSITE" id="PS51683">
    <property type="entry name" value="SAM_OMT_II"/>
    <property type="match status" value="2"/>
</dbReference>
<evidence type="ECO:0000313" key="7">
    <source>
        <dbReference type="Proteomes" id="UP000525078"/>
    </source>
</evidence>
<dbReference type="Pfam" id="PF00891">
    <property type="entry name" value="Methyltransf_2"/>
    <property type="match status" value="2"/>
</dbReference>
<reference evidence="6 7" key="1">
    <citation type="journal article" date="2020" name="bioRxiv">
        <title>Sequence and annotation of 42 cannabis genomes reveals extensive copy number variation in cannabinoid synthesis and pathogen resistance genes.</title>
        <authorList>
            <person name="Mckernan K.J."/>
            <person name="Helbert Y."/>
            <person name="Kane L.T."/>
            <person name="Ebling H."/>
            <person name="Zhang L."/>
            <person name="Liu B."/>
            <person name="Eaton Z."/>
            <person name="Mclaughlin S."/>
            <person name="Kingan S."/>
            <person name="Baybayan P."/>
            <person name="Concepcion G."/>
            <person name="Jordan M."/>
            <person name="Riva A."/>
            <person name="Barbazuk W."/>
            <person name="Harkins T."/>
        </authorList>
    </citation>
    <scope>NUCLEOTIDE SEQUENCE [LARGE SCALE GENOMIC DNA]</scope>
    <source>
        <strain evidence="7">cv. Jamaican Lion 4</strain>
        <tissue evidence="6">Leaf</tissue>
    </source>
</reference>
<feature type="domain" description="O-methyltransferase C-terminal" evidence="4">
    <location>
        <begin position="442"/>
        <end position="649"/>
    </location>
</feature>
<dbReference type="GO" id="GO:0046983">
    <property type="term" value="F:protein dimerization activity"/>
    <property type="evidence" value="ECO:0007669"/>
    <property type="project" value="InterPro"/>
</dbReference>
<keyword evidence="3" id="KW-0949">S-adenosyl-L-methionine</keyword>
<dbReference type="GO" id="GO:0008171">
    <property type="term" value="F:O-methyltransferase activity"/>
    <property type="evidence" value="ECO:0007669"/>
    <property type="project" value="InterPro"/>
</dbReference>
<dbReference type="FunFam" id="1.10.10.10:FF:000213">
    <property type="entry name" value="Coniferyl alcohol 9-O-methyltransferase"/>
    <property type="match status" value="1"/>
</dbReference>
<dbReference type="GO" id="GO:0009717">
    <property type="term" value="P:isoflavonoid biosynthetic process"/>
    <property type="evidence" value="ECO:0007669"/>
    <property type="project" value="UniProtKB-ARBA"/>
</dbReference>
<keyword evidence="1" id="KW-0489">Methyltransferase</keyword>
<dbReference type="InterPro" id="IPR016461">
    <property type="entry name" value="COMT-like"/>
</dbReference>
<evidence type="ECO:0000256" key="1">
    <source>
        <dbReference type="ARBA" id="ARBA00022603"/>
    </source>
</evidence>
<dbReference type="Pfam" id="PF08100">
    <property type="entry name" value="Dimerisation"/>
    <property type="match status" value="2"/>
</dbReference>
<dbReference type="FunFam" id="3.40.50.150:FF:000057">
    <property type="entry name" value="O-methyltransferase ZRP4"/>
    <property type="match status" value="1"/>
</dbReference>
<name>A0A7J6FD59_CANSA</name>
<dbReference type="EMBL" id="JAATIP010000134">
    <property type="protein sequence ID" value="KAF4368585.1"/>
    <property type="molecule type" value="Genomic_DNA"/>
</dbReference>
<evidence type="ECO:0000256" key="2">
    <source>
        <dbReference type="ARBA" id="ARBA00022679"/>
    </source>
</evidence>
<dbReference type="InterPro" id="IPR036390">
    <property type="entry name" value="WH_DNA-bd_sf"/>
</dbReference>
<protein>
    <submittedName>
        <fullName evidence="6">Uncharacterized protein</fullName>
    </submittedName>
</protein>